<protein>
    <submittedName>
        <fullName evidence="1">Uncharacterized protein</fullName>
    </submittedName>
</protein>
<evidence type="ECO:0000313" key="1">
    <source>
        <dbReference type="EMBL" id="SHM20322.1"/>
    </source>
</evidence>
<accession>A0A1M7GVE3</accession>
<evidence type="ECO:0000313" key="2">
    <source>
        <dbReference type="Proteomes" id="UP000184280"/>
    </source>
</evidence>
<dbReference type="EMBL" id="FRCJ01000002">
    <property type="protein sequence ID" value="SHM20322.1"/>
    <property type="molecule type" value="Genomic_DNA"/>
</dbReference>
<dbReference type="Proteomes" id="UP000184280">
    <property type="component" value="Unassembled WGS sequence"/>
</dbReference>
<name>A0A1M7GVE3_XYLRU</name>
<proteinExistence type="predicted"/>
<dbReference type="AlphaFoldDB" id="A0A1M7GVE3"/>
<sequence length="35" mass="4006">MNKIKPEEIPDWYTVCMKSDCPVADHSLHQLACVC</sequence>
<gene>
    <name evidence="1" type="ORF">SAMN04488494_1579</name>
</gene>
<organism evidence="1 2">
    <name type="scientific">Xylanibacter ruminicola</name>
    <name type="common">Prevotella ruminicola</name>
    <dbReference type="NCBI Taxonomy" id="839"/>
    <lineage>
        <taxon>Bacteria</taxon>
        <taxon>Pseudomonadati</taxon>
        <taxon>Bacteroidota</taxon>
        <taxon>Bacteroidia</taxon>
        <taxon>Bacteroidales</taxon>
        <taxon>Prevotellaceae</taxon>
        <taxon>Xylanibacter</taxon>
    </lineage>
</organism>
<reference evidence="1 2" key="1">
    <citation type="submission" date="2016-11" db="EMBL/GenBank/DDBJ databases">
        <authorList>
            <person name="Jaros S."/>
            <person name="Januszkiewicz K."/>
            <person name="Wedrychowicz H."/>
        </authorList>
    </citation>
    <scope>NUCLEOTIDE SEQUENCE [LARGE SCALE GENOMIC DNA]</scope>
    <source>
        <strain evidence="1 2">BPI-34</strain>
    </source>
</reference>